<dbReference type="InterPro" id="IPR020781">
    <property type="entry name" value="ATPase_OSCP/d_CS"/>
</dbReference>
<name>A0AAF0FCF2_9BASI</name>
<comment type="subcellular location">
    <subcellularLocation>
        <location evidence="1">Membrane</location>
    </subcellularLocation>
</comment>
<dbReference type="PRINTS" id="PR00125">
    <property type="entry name" value="ATPASEDELTA"/>
</dbReference>
<gene>
    <name evidence="9" type="primary">ATP5</name>
    <name evidence="9" type="ORF">MPSI1_003511</name>
</gene>
<dbReference type="GO" id="GO:0046933">
    <property type="term" value="F:proton-transporting ATP synthase activity, rotational mechanism"/>
    <property type="evidence" value="ECO:0007669"/>
    <property type="project" value="InterPro"/>
</dbReference>
<protein>
    <recommendedName>
        <fullName evidence="3">ATP synthase subunit 5, mitochondrial</fullName>
    </recommendedName>
</protein>
<keyword evidence="10" id="KW-1185">Reference proteome</keyword>
<evidence type="ECO:0000256" key="1">
    <source>
        <dbReference type="ARBA" id="ARBA00004370"/>
    </source>
</evidence>
<dbReference type="Pfam" id="PF00213">
    <property type="entry name" value="OSCP"/>
    <property type="match status" value="1"/>
</dbReference>
<keyword evidence="5" id="KW-0375">Hydrogen ion transport</keyword>
<dbReference type="InterPro" id="IPR000711">
    <property type="entry name" value="ATPase_OSCP/dsu"/>
</dbReference>
<keyword evidence="4" id="KW-0813">Transport</keyword>
<reference evidence="9" key="1">
    <citation type="submission" date="2023-02" db="EMBL/GenBank/DDBJ databases">
        <title>Mating type loci evolution in Malassezia.</title>
        <authorList>
            <person name="Coelho M.A."/>
        </authorList>
    </citation>
    <scope>NUCLEOTIDE SEQUENCE</scope>
    <source>
        <strain evidence="9">CBS 14136</strain>
    </source>
</reference>
<keyword evidence="6" id="KW-0406">Ion transport</keyword>
<evidence type="ECO:0000256" key="8">
    <source>
        <dbReference type="ARBA" id="ARBA00023310"/>
    </source>
</evidence>
<keyword evidence="7" id="KW-0472">Membrane</keyword>
<sequence length="241" mass="26356">MPKAQSTFLIDSIIMASRFVPRVLSQTRGYASQSAAIRPPKQINTLSGRYASAVYVAALQKGEKTLDKVMNDLKGFHDILGSSSQDSVKLRTFLTNPTISASNKDQVFSALTTKGGADEITRNLFDTLSDNNRLNLTEKVITDFMELISAHQGEVTIQVTSAKPLDKSATSRLESALKQSQFANSSDVKKVKFAYSVNPQIQGGLEVHFGDRTVDLSVSSRVNKLNTLLRGKWLANPSESI</sequence>
<evidence type="ECO:0000256" key="7">
    <source>
        <dbReference type="ARBA" id="ARBA00023136"/>
    </source>
</evidence>
<dbReference type="PROSITE" id="PS00389">
    <property type="entry name" value="ATPASE_DELTA"/>
    <property type="match status" value="1"/>
</dbReference>
<dbReference type="PANTHER" id="PTHR11910">
    <property type="entry name" value="ATP SYNTHASE DELTA CHAIN"/>
    <property type="match status" value="1"/>
</dbReference>
<dbReference type="SUPFAM" id="SSF47928">
    <property type="entry name" value="N-terminal domain of the delta subunit of the F1F0-ATP synthase"/>
    <property type="match status" value="1"/>
</dbReference>
<evidence type="ECO:0000256" key="2">
    <source>
        <dbReference type="ARBA" id="ARBA00007046"/>
    </source>
</evidence>
<dbReference type="Gene3D" id="1.10.520.20">
    <property type="entry name" value="N-terminal domain of the delta subunit of the F1F0-ATP synthase"/>
    <property type="match status" value="1"/>
</dbReference>
<dbReference type="Proteomes" id="UP001214628">
    <property type="component" value="Chromosome 6"/>
</dbReference>
<dbReference type="AlphaFoldDB" id="A0AAF0FCF2"/>
<dbReference type="EMBL" id="CP118380">
    <property type="protein sequence ID" value="WFD44840.1"/>
    <property type="molecule type" value="Genomic_DNA"/>
</dbReference>
<comment type="similarity">
    <text evidence="2">Belongs to the ATPase delta chain family.</text>
</comment>
<organism evidence="9 10">
    <name type="scientific">Malassezia psittaci</name>
    <dbReference type="NCBI Taxonomy" id="1821823"/>
    <lineage>
        <taxon>Eukaryota</taxon>
        <taxon>Fungi</taxon>
        <taxon>Dikarya</taxon>
        <taxon>Basidiomycota</taxon>
        <taxon>Ustilaginomycotina</taxon>
        <taxon>Malasseziomycetes</taxon>
        <taxon>Malasseziales</taxon>
        <taxon>Malasseziaceae</taxon>
        <taxon>Malassezia</taxon>
    </lineage>
</organism>
<dbReference type="InterPro" id="IPR026015">
    <property type="entry name" value="ATP_synth_OSCP/delta_N_sf"/>
</dbReference>
<evidence type="ECO:0000256" key="5">
    <source>
        <dbReference type="ARBA" id="ARBA00022781"/>
    </source>
</evidence>
<keyword evidence="8" id="KW-0066">ATP synthesis</keyword>
<evidence type="ECO:0000313" key="10">
    <source>
        <dbReference type="Proteomes" id="UP001214628"/>
    </source>
</evidence>
<evidence type="ECO:0000256" key="6">
    <source>
        <dbReference type="ARBA" id="ARBA00023065"/>
    </source>
</evidence>
<evidence type="ECO:0000256" key="3">
    <source>
        <dbReference type="ARBA" id="ARBA00014723"/>
    </source>
</evidence>
<dbReference type="HAMAP" id="MF_01416">
    <property type="entry name" value="ATP_synth_delta_bact"/>
    <property type="match status" value="1"/>
</dbReference>
<accession>A0AAF0FCF2</accession>
<proteinExistence type="inferred from homology"/>
<dbReference type="GO" id="GO:0016020">
    <property type="term" value="C:membrane"/>
    <property type="evidence" value="ECO:0007669"/>
    <property type="project" value="UniProtKB-SubCell"/>
</dbReference>
<evidence type="ECO:0000313" key="9">
    <source>
        <dbReference type="EMBL" id="WFD44840.1"/>
    </source>
</evidence>
<evidence type="ECO:0000256" key="4">
    <source>
        <dbReference type="ARBA" id="ARBA00022448"/>
    </source>
</evidence>
<dbReference type="NCBIfam" id="TIGR01145">
    <property type="entry name" value="ATP_synt_delta"/>
    <property type="match status" value="1"/>
</dbReference>